<name>A0ABX7V7K5_9GAMM</name>
<dbReference type="RefSeq" id="WP_209052169.1">
    <property type="nucleotide sequence ID" value="NZ_CP072425.1"/>
</dbReference>
<reference evidence="1 2" key="1">
    <citation type="submission" date="2021-03" db="EMBL/GenBank/DDBJ databases">
        <title>Complete Genome of Pseudoalteromonas viridis Strain BBR56, a new biocontrol bacterial candidate.</title>
        <authorList>
            <person name="Handayani D.P."/>
            <person name="Isnansetyo A."/>
            <person name="Istiqomah I."/>
            <person name="Jumina J."/>
        </authorList>
    </citation>
    <scope>NUCLEOTIDE SEQUENCE [LARGE SCALE GENOMIC DNA]</scope>
    <source>
        <strain evidence="1 2">BBR56</strain>
    </source>
</reference>
<protein>
    <recommendedName>
        <fullName evidence="3">Natural product</fullName>
    </recommendedName>
</protein>
<gene>
    <name evidence="1" type="ORF">J5X90_16995</name>
</gene>
<evidence type="ECO:0000313" key="2">
    <source>
        <dbReference type="Proteomes" id="UP000665025"/>
    </source>
</evidence>
<evidence type="ECO:0008006" key="3">
    <source>
        <dbReference type="Google" id="ProtNLM"/>
    </source>
</evidence>
<dbReference type="Proteomes" id="UP000665025">
    <property type="component" value="Chromosome 1"/>
</dbReference>
<sequence length="55" mass="5916">MKVKINKLKNLTGNSQLLADQTPQVAGGKHQEITNFKQCVASEPNWGCTGGGCRD</sequence>
<proteinExistence type="predicted"/>
<keyword evidence="2" id="KW-1185">Reference proteome</keyword>
<organism evidence="1 2">
    <name type="scientific">Pseudoalteromonas viridis</name>
    <dbReference type="NCBI Taxonomy" id="339617"/>
    <lineage>
        <taxon>Bacteria</taxon>
        <taxon>Pseudomonadati</taxon>
        <taxon>Pseudomonadota</taxon>
        <taxon>Gammaproteobacteria</taxon>
        <taxon>Alteromonadales</taxon>
        <taxon>Pseudoalteromonadaceae</taxon>
        <taxon>Pseudoalteromonas</taxon>
    </lineage>
</organism>
<dbReference type="EMBL" id="CP072425">
    <property type="protein sequence ID" value="QTL35195.1"/>
    <property type="molecule type" value="Genomic_DNA"/>
</dbReference>
<accession>A0ABX7V7K5</accession>
<evidence type="ECO:0000313" key="1">
    <source>
        <dbReference type="EMBL" id="QTL35195.1"/>
    </source>
</evidence>